<keyword evidence="1" id="KW-0812">Transmembrane</keyword>
<name>A0A0G0Z324_9BACT</name>
<dbReference type="AlphaFoldDB" id="A0A0G0Z324"/>
<evidence type="ECO:0000313" key="3">
    <source>
        <dbReference type="Proteomes" id="UP000033854"/>
    </source>
</evidence>
<keyword evidence="1" id="KW-1133">Transmembrane helix</keyword>
<organism evidence="2 3">
    <name type="scientific">Candidatus Collierbacteria bacterium GW2011_GWA2_42_17</name>
    <dbReference type="NCBI Taxonomy" id="1618378"/>
    <lineage>
        <taxon>Bacteria</taxon>
        <taxon>Candidatus Collieribacteriota</taxon>
    </lineage>
</organism>
<gene>
    <name evidence="2" type="ORF">UV06_C0002G0056</name>
</gene>
<dbReference type="Proteomes" id="UP000033854">
    <property type="component" value="Unassembled WGS sequence"/>
</dbReference>
<evidence type="ECO:0000313" key="2">
    <source>
        <dbReference type="EMBL" id="KKS43154.1"/>
    </source>
</evidence>
<proteinExistence type="predicted"/>
<evidence type="ECO:0000256" key="1">
    <source>
        <dbReference type="SAM" id="Phobius"/>
    </source>
</evidence>
<protein>
    <submittedName>
        <fullName evidence="2">Uncharacterized protein</fullName>
    </submittedName>
</protein>
<accession>A0A0G0Z324</accession>
<reference evidence="2 3" key="1">
    <citation type="journal article" date="2015" name="Nature">
        <title>rRNA introns, odd ribosomes, and small enigmatic genomes across a large radiation of phyla.</title>
        <authorList>
            <person name="Brown C.T."/>
            <person name="Hug L.A."/>
            <person name="Thomas B.C."/>
            <person name="Sharon I."/>
            <person name="Castelle C.J."/>
            <person name="Singh A."/>
            <person name="Wilkins M.J."/>
            <person name="Williams K.H."/>
            <person name="Banfield J.F."/>
        </authorList>
    </citation>
    <scope>NUCLEOTIDE SEQUENCE [LARGE SCALE GENOMIC DNA]</scope>
</reference>
<comment type="caution">
    <text evidence="2">The sequence shown here is derived from an EMBL/GenBank/DDBJ whole genome shotgun (WGS) entry which is preliminary data.</text>
</comment>
<keyword evidence="1" id="KW-0472">Membrane</keyword>
<feature type="transmembrane region" description="Helical" evidence="1">
    <location>
        <begin position="38"/>
        <end position="60"/>
    </location>
</feature>
<dbReference type="EMBL" id="LCDA01000002">
    <property type="protein sequence ID" value="KKS43154.1"/>
    <property type="molecule type" value="Genomic_DNA"/>
</dbReference>
<sequence>MPTLFCGSSLVFFVLAAACVLRIQGFDNGLPVSPKAAKILFLAFVVLAGAMFIIFILSLLNG</sequence>